<comment type="caution">
    <text evidence="3">The sequence shown here is derived from an EMBL/GenBank/DDBJ whole genome shotgun (WGS) entry which is preliminary data.</text>
</comment>
<dbReference type="EMBL" id="NQWI01000057">
    <property type="protein sequence ID" value="PDW02663.1"/>
    <property type="molecule type" value="Genomic_DNA"/>
</dbReference>
<evidence type="ECO:0000313" key="3">
    <source>
        <dbReference type="EMBL" id="PDW02663.1"/>
    </source>
</evidence>
<keyword evidence="1" id="KW-0328">Glycosyltransferase</keyword>
<dbReference type="Pfam" id="PF01075">
    <property type="entry name" value="Glyco_transf_9"/>
    <property type="match status" value="1"/>
</dbReference>
<dbReference type="OrthoDB" id="9768048at2"/>
<dbReference type="InterPro" id="IPR002201">
    <property type="entry name" value="Glyco_trans_9"/>
</dbReference>
<dbReference type="SUPFAM" id="SSF53756">
    <property type="entry name" value="UDP-Glycosyltransferase/glycogen phosphorylase"/>
    <property type="match status" value="1"/>
</dbReference>
<proteinExistence type="predicted"/>
<evidence type="ECO:0000313" key="4">
    <source>
        <dbReference type="Proteomes" id="UP000220527"/>
    </source>
</evidence>
<evidence type="ECO:0000256" key="2">
    <source>
        <dbReference type="ARBA" id="ARBA00022679"/>
    </source>
</evidence>
<dbReference type="InterPro" id="IPR051199">
    <property type="entry name" value="LPS_LOS_Heptosyltrfase"/>
</dbReference>
<reference evidence="4" key="1">
    <citation type="submission" date="2017-08" db="EMBL/GenBank/DDBJ databases">
        <authorList>
            <person name="Grouzdev D.S."/>
            <person name="Gaisin V.A."/>
            <person name="Rysina M.S."/>
            <person name="Gorlenko V.M."/>
        </authorList>
    </citation>
    <scope>NUCLEOTIDE SEQUENCE [LARGE SCALE GENOMIC DNA]</scope>
    <source>
        <strain evidence="4">Kir15-3F</strain>
    </source>
</reference>
<dbReference type="GO" id="GO:0008713">
    <property type="term" value="F:ADP-heptose-lipopolysaccharide heptosyltransferase activity"/>
    <property type="evidence" value="ECO:0007669"/>
    <property type="project" value="TreeGrafter"/>
</dbReference>
<dbReference type="PANTHER" id="PTHR30160:SF1">
    <property type="entry name" value="LIPOPOLYSACCHARIDE 1,2-N-ACETYLGLUCOSAMINETRANSFERASE-RELATED"/>
    <property type="match status" value="1"/>
</dbReference>
<name>A0A2A6RI92_9CHLR</name>
<protein>
    <submittedName>
        <fullName evidence="3">Glycosyl transferase</fullName>
    </submittedName>
</protein>
<organism evidence="3 4">
    <name type="scientific">Candidatus Viridilinea mediisalina</name>
    <dbReference type="NCBI Taxonomy" id="2024553"/>
    <lineage>
        <taxon>Bacteria</taxon>
        <taxon>Bacillati</taxon>
        <taxon>Chloroflexota</taxon>
        <taxon>Chloroflexia</taxon>
        <taxon>Chloroflexales</taxon>
        <taxon>Chloroflexineae</taxon>
        <taxon>Oscillochloridaceae</taxon>
        <taxon>Candidatus Viridilinea</taxon>
    </lineage>
</organism>
<dbReference type="CDD" id="cd03789">
    <property type="entry name" value="GT9_LPS_heptosyltransferase"/>
    <property type="match status" value="1"/>
</dbReference>
<dbReference type="PANTHER" id="PTHR30160">
    <property type="entry name" value="TETRAACYLDISACCHARIDE 4'-KINASE-RELATED"/>
    <property type="match status" value="1"/>
</dbReference>
<keyword evidence="4" id="KW-1185">Reference proteome</keyword>
<sequence length="356" mass="38362">MPPSSRQRILLIKPDHLGDLLLATPALAALRQGLPQAQLTGLVGPWAYQMWQRNPQLDALTTLPFPGFTRNAAPRRSLRPYLLLLHYGLLLRRQRYTAALLLRDDHWWGALLAWVAGIPQRIGHAHPAVQALLTTALPYDPREHVTRQALAVVGALVGQPLAHTPTGSPPLHFQPTPAEHAWASQWVAQQLQSDLRLVVIHAGTGGPCKHWLPAHWATVADQIASQPATRLLLTGGPGEAALVAEIAQRMRQPALQLAGQTSVGQLAALLGRAALVLGVDSGPLHLAVSQGVPTRHLYGPSDHLRFGPWGDPQRHQVIRADLACSPCGVFAACPRATLGPECMAAISPERVVSSLV</sequence>
<dbReference type="RefSeq" id="WP_097644519.1">
    <property type="nucleotide sequence ID" value="NZ_NQWI01000057.1"/>
</dbReference>
<dbReference type="Proteomes" id="UP000220527">
    <property type="component" value="Unassembled WGS sequence"/>
</dbReference>
<dbReference type="GO" id="GO:0005829">
    <property type="term" value="C:cytosol"/>
    <property type="evidence" value="ECO:0007669"/>
    <property type="project" value="TreeGrafter"/>
</dbReference>
<keyword evidence="2 3" id="KW-0808">Transferase</keyword>
<dbReference type="Gene3D" id="3.40.50.2000">
    <property type="entry name" value="Glycogen Phosphorylase B"/>
    <property type="match status" value="2"/>
</dbReference>
<evidence type="ECO:0000256" key="1">
    <source>
        <dbReference type="ARBA" id="ARBA00022676"/>
    </source>
</evidence>
<dbReference type="AlphaFoldDB" id="A0A2A6RI92"/>
<gene>
    <name evidence="3" type="ORF">CJ255_12820</name>
</gene>
<dbReference type="GO" id="GO:0009244">
    <property type="term" value="P:lipopolysaccharide core region biosynthetic process"/>
    <property type="evidence" value="ECO:0007669"/>
    <property type="project" value="TreeGrafter"/>
</dbReference>
<accession>A0A2A6RI92</accession>